<evidence type="ECO:0000313" key="1">
    <source>
        <dbReference type="EMBL" id="GMF02082.1"/>
    </source>
</evidence>
<organism evidence="1 2">
    <name type="scientific">Ambrosiozyma monospora</name>
    <name type="common">Yeast</name>
    <name type="synonym">Endomycopsis monosporus</name>
    <dbReference type="NCBI Taxonomy" id="43982"/>
    <lineage>
        <taxon>Eukaryota</taxon>
        <taxon>Fungi</taxon>
        <taxon>Dikarya</taxon>
        <taxon>Ascomycota</taxon>
        <taxon>Saccharomycotina</taxon>
        <taxon>Pichiomycetes</taxon>
        <taxon>Pichiales</taxon>
        <taxon>Pichiaceae</taxon>
        <taxon>Ambrosiozyma</taxon>
    </lineage>
</organism>
<comment type="caution">
    <text evidence="1">The sequence shown here is derived from an EMBL/GenBank/DDBJ whole genome shotgun (WGS) entry which is preliminary data.</text>
</comment>
<sequence length="283" mass="29862">MLQSTTHSQAGHFGTYSSFTTLFRTHNTVVFATVSTTNSAGEVTTTALTQTVPTTEAVTYPINSAGSVVTTQGTVTESGETEYSSFTTFFQTHNTVTVATISTTNSAGEVTTTPVTHTFPTSEIVTYPVNSVGSIVTTSPVVTVETTHSQAGHFGTYSSFTTFFTTHNVVVYSTVSTTNSVGEITTTPVTHTVQTTEAVTYPVNSAGSVVTTQGTVTEYGETEYSSSTTFFQTYNTVVYATISTTNSAGEVTTTPVTHTFPTSQIVTYPVNSVGSIVTTSPYH</sequence>
<protein>
    <submittedName>
        <fullName evidence="1">Unnamed protein product</fullName>
    </submittedName>
</protein>
<proteinExistence type="predicted"/>
<reference evidence="1" key="1">
    <citation type="submission" date="2023-04" db="EMBL/GenBank/DDBJ databases">
        <title>Ambrosiozyma monospora NBRC 10751.</title>
        <authorList>
            <person name="Ichikawa N."/>
            <person name="Sato H."/>
            <person name="Tonouchi N."/>
        </authorList>
    </citation>
    <scope>NUCLEOTIDE SEQUENCE</scope>
    <source>
        <strain evidence="1">NBRC 10751</strain>
    </source>
</reference>
<name>A0ACB5U5F6_AMBMO</name>
<dbReference type="EMBL" id="BSXS01012302">
    <property type="protein sequence ID" value="GMF02082.1"/>
    <property type="molecule type" value="Genomic_DNA"/>
</dbReference>
<evidence type="ECO:0000313" key="2">
    <source>
        <dbReference type="Proteomes" id="UP001165064"/>
    </source>
</evidence>
<keyword evidence="2" id="KW-1185">Reference proteome</keyword>
<gene>
    <name evidence="1" type="ORF">Amon02_001135000</name>
</gene>
<dbReference type="Proteomes" id="UP001165064">
    <property type="component" value="Unassembled WGS sequence"/>
</dbReference>
<accession>A0ACB5U5F6</accession>